<organism evidence="7 8">
    <name type="scientific">Clupea harengus</name>
    <name type="common">Atlantic herring</name>
    <dbReference type="NCBI Taxonomy" id="7950"/>
    <lineage>
        <taxon>Eukaryota</taxon>
        <taxon>Metazoa</taxon>
        <taxon>Chordata</taxon>
        <taxon>Craniata</taxon>
        <taxon>Vertebrata</taxon>
        <taxon>Euteleostomi</taxon>
        <taxon>Actinopterygii</taxon>
        <taxon>Neopterygii</taxon>
        <taxon>Teleostei</taxon>
        <taxon>Clupei</taxon>
        <taxon>Clupeiformes</taxon>
        <taxon>Clupeoidei</taxon>
        <taxon>Clupeidae</taxon>
        <taxon>Clupea</taxon>
    </lineage>
</organism>
<dbReference type="InterPro" id="IPR001870">
    <property type="entry name" value="B30.2/SPRY"/>
</dbReference>
<feature type="domain" description="B30.2/SPRY" evidence="6">
    <location>
        <begin position="1027"/>
        <end position="1225"/>
    </location>
</feature>
<dbReference type="Pfam" id="PF05729">
    <property type="entry name" value="NACHT"/>
    <property type="match status" value="1"/>
</dbReference>
<evidence type="ECO:0000259" key="6">
    <source>
        <dbReference type="PROSITE" id="PS50188"/>
    </source>
</evidence>
<dbReference type="InterPro" id="IPR051261">
    <property type="entry name" value="NLR"/>
</dbReference>
<dbReference type="Gene3D" id="2.60.120.920">
    <property type="match status" value="1"/>
</dbReference>
<dbReference type="SUPFAM" id="SSF52540">
    <property type="entry name" value="P-loop containing nucleoside triphosphate hydrolases"/>
    <property type="match status" value="1"/>
</dbReference>
<gene>
    <name evidence="8" type="primary">LOC116219990</name>
</gene>
<dbReference type="PANTHER" id="PTHR24106">
    <property type="entry name" value="NACHT, LRR AND CARD DOMAINS-CONTAINING"/>
    <property type="match status" value="1"/>
</dbReference>
<dbReference type="SUPFAM" id="SSF49899">
    <property type="entry name" value="Concanavalin A-like lectins/glucanases"/>
    <property type="match status" value="1"/>
</dbReference>
<evidence type="ECO:0000256" key="2">
    <source>
        <dbReference type="ARBA" id="ARBA00022737"/>
    </source>
</evidence>
<evidence type="ECO:0000313" key="7">
    <source>
        <dbReference type="Proteomes" id="UP000515152"/>
    </source>
</evidence>
<dbReference type="InterPro" id="IPR032675">
    <property type="entry name" value="LRR_dom_sf"/>
</dbReference>
<dbReference type="PROSITE" id="PS50188">
    <property type="entry name" value="B302_SPRY"/>
    <property type="match status" value="1"/>
</dbReference>
<evidence type="ECO:0000313" key="8">
    <source>
        <dbReference type="RefSeq" id="XP_031420486.1"/>
    </source>
</evidence>
<dbReference type="Pfam" id="PF13516">
    <property type="entry name" value="LRR_6"/>
    <property type="match status" value="5"/>
</dbReference>
<evidence type="ECO:0000256" key="3">
    <source>
        <dbReference type="ARBA" id="ARBA00022741"/>
    </source>
</evidence>
<dbReference type="Pfam" id="PF00622">
    <property type="entry name" value="SPRY"/>
    <property type="match status" value="1"/>
</dbReference>
<dbReference type="SMART" id="SM00449">
    <property type="entry name" value="SPRY"/>
    <property type="match status" value="1"/>
</dbReference>
<sequence length="1225" mass="137657">MSQKPDHSVAQGSGAAGPQDKAGLTVNANANASHGGIINAPVICGNKIEGDLIQNFNSGPPLPSFKEFQEKLKDSLRRKYKDVHDSATQERRVPLSDIYTDLDITIPKSDQVIKCTDIFKQDKVRTVLTKGISGTGKTISVQKFIMDWVDGKSNQDVDFIFTIPFKDLNSKRKETHSLLDLVGDFVNGIHVLFLDPKYKTVIILDGLHEYHWSSSHWKSELFCNIEKKASVDVLLTNLVRGDLLDGALLWITSQPAAAAHLPPELVDMVTELKGFNEQQKEEYFRKVHKGSDGKADKIISYMNESTTLRVLCDIPAFCRMLSIVLKDTKKTFSSWTQLLANYLCHHVQQLDESLAEKVTLKLGKLAWQMIEKGEELDFEPKDLKDCGLDADEHAVFSGICTENFEQQNDNPLLNSGVRKIRFFNPCFQQILAAVYVILSFVLNKKNPIKHTTTTLKWTAKPTMFNVHMSAVERAIKNKNKNRNLDLFVRFLLGLSEKSNRSFVEEFLKLLDNSQDAPLKWEDDNKKTVDYITKRLRGASQECKIKLFEFLKELNDESLPEKISEVIQRRSSEVLDQNLIILLQTNKEIQEEFDMKKYQSNSESDVKQLLRVVCVSNRAKLNRCNLTKESFSPLGRSLMNPHSQVKDLDLSENELGKLEDSGMNMISGVLQGSGSKIEILSLFCCGLESGACKSLSQALQAQKRSRLRELDLGDNDLGDQGVAFLCSALAHENCKLQTLRLAHCRLKARSCKKLISSLQSAESSLKHLDMCCNDLQDSGVEHLSVGVTKLETLRLASCKLTEKCGEYIGKLLQCPTLKELDLTGNHLKDAGVKEFFSKGLASPDCKLEKLILKKCDIRLQDPSCYEVVSSAIKSETCPLRELDLSLNPLQDSGAKALIPAVVNLPCKIESLSLACCTLTEETCKLISTELKAECLESSCLREIDLSDNDLMCAGVIALCKTLENADCKWEKLCLSLCSIKGDGCEALAKALTENPSHLKHLDLRFNHPGENRDKMLKLKDSTALGELRMEHGREIRLGKGQDRYECELTLNQKSAHPRLYLKKGKIRWGEWDIPSPPHPNTFESQTQVLCEEPLSGRCYWEVKWNGLVSIGVAYIRIARKGEGDDCILGRNSCSWSLDCSDYEYLAWHNKTKTAVALKPAGCHRVGVYLDWLAGTLTFFKVKIVSKKREFTLLHTFEHRFSLPLYAGFKIKCDSYVFICPQGEKPA</sequence>
<dbReference type="InterPro" id="IPR003877">
    <property type="entry name" value="SPRY_dom"/>
</dbReference>
<dbReference type="SMART" id="SM00368">
    <property type="entry name" value="LRR_RI"/>
    <property type="match status" value="9"/>
</dbReference>
<dbReference type="AlphaFoldDB" id="A0A6P8F937"/>
<dbReference type="KEGG" id="char:116219990"/>
<keyword evidence="7" id="KW-1185">Reference proteome</keyword>
<keyword evidence="3" id="KW-0547">Nucleotide-binding</keyword>
<evidence type="ECO:0000256" key="1">
    <source>
        <dbReference type="ARBA" id="ARBA00022614"/>
    </source>
</evidence>
<keyword evidence="4" id="KW-0067">ATP-binding</keyword>
<keyword evidence="1" id="KW-0433">Leucine-rich repeat</keyword>
<protein>
    <submittedName>
        <fullName evidence="8">NACHT, LRR and PYD domains-containing protein 12-like</fullName>
    </submittedName>
</protein>
<dbReference type="InterPro" id="IPR043136">
    <property type="entry name" value="B30.2/SPRY_sf"/>
</dbReference>
<name>A0A6P8F937_CLUHA</name>
<dbReference type="InterPro" id="IPR007111">
    <property type="entry name" value="NACHT_NTPase"/>
</dbReference>
<dbReference type="Pfam" id="PF17776">
    <property type="entry name" value="NLRC4_HD2"/>
    <property type="match status" value="1"/>
</dbReference>
<dbReference type="InterPro" id="IPR041267">
    <property type="entry name" value="NLRP_HD2"/>
</dbReference>
<dbReference type="OrthoDB" id="8436363at2759"/>
<dbReference type="InterPro" id="IPR027417">
    <property type="entry name" value="P-loop_NTPase"/>
</dbReference>
<reference evidence="8" key="1">
    <citation type="submission" date="2025-08" db="UniProtKB">
        <authorList>
            <consortium name="RefSeq"/>
        </authorList>
    </citation>
    <scope>IDENTIFICATION</scope>
</reference>
<keyword evidence="2" id="KW-0677">Repeat</keyword>
<dbReference type="Gene3D" id="3.80.10.10">
    <property type="entry name" value="Ribonuclease Inhibitor"/>
    <property type="match status" value="3"/>
</dbReference>
<dbReference type="InterPro" id="IPR013320">
    <property type="entry name" value="ConA-like_dom_sf"/>
</dbReference>
<dbReference type="Proteomes" id="UP000515152">
    <property type="component" value="Chromosome 3"/>
</dbReference>
<dbReference type="InterPro" id="IPR003879">
    <property type="entry name" value="Butyrophylin_SPRY"/>
</dbReference>
<dbReference type="Gene3D" id="3.40.50.300">
    <property type="entry name" value="P-loop containing nucleotide triphosphate hydrolases"/>
    <property type="match status" value="1"/>
</dbReference>
<dbReference type="InterPro" id="IPR001611">
    <property type="entry name" value="Leu-rich_rpt"/>
</dbReference>
<dbReference type="RefSeq" id="XP_031420486.1">
    <property type="nucleotide sequence ID" value="XM_031564626.2"/>
</dbReference>
<dbReference type="PRINTS" id="PR01407">
    <property type="entry name" value="BUTYPHLNCDUF"/>
</dbReference>
<dbReference type="GeneID" id="116219990"/>
<evidence type="ECO:0000256" key="5">
    <source>
        <dbReference type="SAM" id="MobiDB-lite"/>
    </source>
</evidence>
<dbReference type="SUPFAM" id="SSF52047">
    <property type="entry name" value="RNI-like"/>
    <property type="match status" value="2"/>
</dbReference>
<dbReference type="GO" id="GO:0005524">
    <property type="term" value="F:ATP binding"/>
    <property type="evidence" value="ECO:0007669"/>
    <property type="project" value="UniProtKB-KW"/>
</dbReference>
<accession>A0A6P8F937</accession>
<proteinExistence type="predicted"/>
<evidence type="ECO:0000256" key="4">
    <source>
        <dbReference type="ARBA" id="ARBA00022840"/>
    </source>
</evidence>
<feature type="region of interest" description="Disordered" evidence="5">
    <location>
        <begin position="1"/>
        <end position="21"/>
    </location>
</feature>